<dbReference type="EC" id="3.1.-.-" evidence="8"/>
<dbReference type="CDD" id="cd18740">
    <property type="entry name" value="PIN_VapC4-5_FitB-like"/>
    <property type="match status" value="1"/>
</dbReference>
<dbReference type="SUPFAM" id="SSF88723">
    <property type="entry name" value="PIN domain-like"/>
    <property type="match status" value="1"/>
</dbReference>
<keyword evidence="6 8" id="KW-0460">Magnesium</keyword>
<feature type="domain" description="PIN" evidence="9">
    <location>
        <begin position="2"/>
        <end position="119"/>
    </location>
</feature>
<comment type="cofactor">
    <cofactor evidence="1 8">
        <name>Mg(2+)</name>
        <dbReference type="ChEBI" id="CHEBI:18420"/>
    </cofactor>
</comment>
<comment type="function">
    <text evidence="8">Toxic component of a toxin-antitoxin (TA) system. An RNase.</text>
</comment>
<protein>
    <recommendedName>
        <fullName evidence="8">Ribonuclease VapC</fullName>
        <shortName evidence="8">RNase VapC</shortName>
        <ecNumber evidence="8">3.1.-.-</ecNumber>
    </recommendedName>
    <alternativeName>
        <fullName evidence="8">Toxin VapC</fullName>
    </alternativeName>
</protein>
<dbReference type="GO" id="GO:0004540">
    <property type="term" value="F:RNA nuclease activity"/>
    <property type="evidence" value="ECO:0007669"/>
    <property type="project" value="InterPro"/>
</dbReference>
<keyword evidence="11" id="KW-1185">Reference proteome</keyword>
<dbReference type="AlphaFoldDB" id="A0A7X5QK69"/>
<proteinExistence type="inferred from homology"/>
<evidence type="ECO:0000256" key="6">
    <source>
        <dbReference type="ARBA" id="ARBA00022842"/>
    </source>
</evidence>
<gene>
    <name evidence="8" type="primary">vapC</name>
    <name evidence="10" type="ORF">C5470_05475</name>
</gene>
<sequence>MYMLDTNTVSYLHRKHPQVVAKVKCTPLSEICISSITEAELLYGIAKHQNRVLKATVHAFLDSIKVYDWDSEAAASYGTLRAAMEKKGKVMGALDQLIAAHALSRRITMVTNDKAFSMIPDLSLEDWTL</sequence>
<dbReference type="HAMAP" id="MF_00265">
    <property type="entry name" value="VapC_Nob1"/>
    <property type="match status" value="1"/>
</dbReference>
<dbReference type="PANTHER" id="PTHR33653:SF1">
    <property type="entry name" value="RIBONUCLEASE VAPC2"/>
    <property type="match status" value="1"/>
</dbReference>
<comment type="caution">
    <text evidence="10">The sequence shown here is derived from an EMBL/GenBank/DDBJ whole genome shotgun (WGS) entry which is preliminary data.</text>
</comment>
<evidence type="ECO:0000256" key="7">
    <source>
        <dbReference type="ARBA" id="ARBA00038093"/>
    </source>
</evidence>
<name>A0A7X5QK69_9GAMM</name>
<dbReference type="Proteomes" id="UP000547931">
    <property type="component" value="Unassembled WGS sequence"/>
</dbReference>
<dbReference type="GO" id="GO:0000287">
    <property type="term" value="F:magnesium ion binding"/>
    <property type="evidence" value="ECO:0007669"/>
    <property type="project" value="UniProtKB-UniRule"/>
</dbReference>
<organism evidence="10 11">
    <name type="scientific">Photorhabdus stackebrandtii</name>
    <dbReference type="NCBI Taxonomy" id="1123042"/>
    <lineage>
        <taxon>Bacteria</taxon>
        <taxon>Pseudomonadati</taxon>
        <taxon>Pseudomonadota</taxon>
        <taxon>Gammaproteobacteria</taxon>
        <taxon>Enterobacterales</taxon>
        <taxon>Morganellaceae</taxon>
        <taxon>Photorhabdus</taxon>
    </lineage>
</organism>
<keyword evidence="8" id="KW-0800">Toxin</keyword>
<dbReference type="RefSeq" id="WP_166286584.1">
    <property type="nucleotide sequence ID" value="NZ_CAWPIE010000004.1"/>
</dbReference>
<feature type="binding site" evidence="8">
    <location>
        <position position="5"/>
    </location>
    <ligand>
        <name>Mg(2+)</name>
        <dbReference type="ChEBI" id="CHEBI:18420"/>
    </ligand>
</feature>
<keyword evidence="4 8" id="KW-0479">Metal-binding</keyword>
<evidence type="ECO:0000313" key="10">
    <source>
        <dbReference type="EMBL" id="NHB95903.1"/>
    </source>
</evidence>
<dbReference type="PANTHER" id="PTHR33653">
    <property type="entry name" value="RIBONUCLEASE VAPC2"/>
    <property type="match status" value="1"/>
</dbReference>
<evidence type="ECO:0000256" key="5">
    <source>
        <dbReference type="ARBA" id="ARBA00022801"/>
    </source>
</evidence>
<keyword evidence="5 8" id="KW-0378">Hydrolase</keyword>
<dbReference type="InterPro" id="IPR050556">
    <property type="entry name" value="Type_II_TA_system_RNase"/>
</dbReference>
<dbReference type="InterPro" id="IPR022907">
    <property type="entry name" value="VapC_family"/>
</dbReference>
<evidence type="ECO:0000256" key="8">
    <source>
        <dbReference type="HAMAP-Rule" id="MF_00265"/>
    </source>
</evidence>
<dbReference type="Pfam" id="PF01850">
    <property type="entry name" value="PIN"/>
    <property type="match status" value="1"/>
</dbReference>
<evidence type="ECO:0000313" key="11">
    <source>
        <dbReference type="Proteomes" id="UP000547931"/>
    </source>
</evidence>
<keyword evidence="2 8" id="KW-1277">Toxin-antitoxin system</keyword>
<evidence type="ECO:0000256" key="4">
    <source>
        <dbReference type="ARBA" id="ARBA00022723"/>
    </source>
</evidence>
<evidence type="ECO:0000256" key="3">
    <source>
        <dbReference type="ARBA" id="ARBA00022722"/>
    </source>
</evidence>
<evidence type="ECO:0000256" key="2">
    <source>
        <dbReference type="ARBA" id="ARBA00022649"/>
    </source>
</evidence>
<dbReference type="InterPro" id="IPR002716">
    <property type="entry name" value="PIN_dom"/>
</dbReference>
<dbReference type="Gene3D" id="3.40.50.1010">
    <property type="entry name" value="5'-nuclease"/>
    <property type="match status" value="1"/>
</dbReference>
<reference evidence="10 11" key="1">
    <citation type="submission" date="2018-02" db="EMBL/GenBank/DDBJ databases">
        <authorList>
            <person name="Machado R.A."/>
        </authorList>
    </citation>
    <scope>NUCLEOTIDE SEQUENCE [LARGE SCALE GENOMIC DNA]</scope>
    <source>
        <strain evidence="10 11">DSM 23271</strain>
    </source>
</reference>
<keyword evidence="3 8" id="KW-0540">Nuclease</keyword>
<dbReference type="GO" id="GO:0090729">
    <property type="term" value="F:toxin activity"/>
    <property type="evidence" value="ECO:0007669"/>
    <property type="project" value="UniProtKB-KW"/>
</dbReference>
<evidence type="ECO:0000256" key="1">
    <source>
        <dbReference type="ARBA" id="ARBA00001946"/>
    </source>
</evidence>
<dbReference type="InterPro" id="IPR029060">
    <property type="entry name" value="PIN-like_dom_sf"/>
</dbReference>
<dbReference type="EMBL" id="PUJV01000004">
    <property type="protein sequence ID" value="NHB95903.1"/>
    <property type="molecule type" value="Genomic_DNA"/>
</dbReference>
<feature type="binding site" evidence="8">
    <location>
        <position position="95"/>
    </location>
    <ligand>
        <name>Mg(2+)</name>
        <dbReference type="ChEBI" id="CHEBI:18420"/>
    </ligand>
</feature>
<evidence type="ECO:0000259" key="9">
    <source>
        <dbReference type="Pfam" id="PF01850"/>
    </source>
</evidence>
<comment type="similarity">
    <text evidence="7 8">Belongs to the PINc/VapC protein family.</text>
</comment>
<dbReference type="GO" id="GO:0016787">
    <property type="term" value="F:hydrolase activity"/>
    <property type="evidence" value="ECO:0007669"/>
    <property type="project" value="UniProtKB-KW"/>
</dbReference>
<accession>A0A7X5QK69</accession>